<dbReference type="CDD" id="cd06261">
    <property type="entry name" value="TM_PBP2"/>
    <property type="match status" value="1"/>
</dbReference>
<comment type="function">
    <text evidence="8">Part of the ABC transporter complex CysAWTP (TC 3.A.1.6.1) involved in sulfate/thiosulfate import. Probably responsible for the translocation of the substrate across the membrane.</text>
</comment>
<feature type="region of interest" description="Disordered" evidence="10">
    <location>
        <begin position="1"/>
        <end position="33"/>
    </location>
</feature>
<evidence type="ECO:0000256" key="4">
    <source>
        <dbReference type="ARBA" id="ARBA00022692"/>
    </source>
</evidence>
<comment type="similarity">
    <text evidence="9">Belongs to the binding-protein-dependent transport system permease family. CysTW subfamily.</text>
</comment>
<keyword evidence="6 9" id="KW-0764">Sulfate transport</keyword>
<feature type="domain" description="ABC transmembrane type-1" evidence="11">
    <location>
        <begin position="98"/>
        <end position="301"/>
    </location>
</feature>
<comment type="subunit">
    <text evidence="2">The complex is composed of two ATP-binding proteins (CysA), two transmembrane proteins (CysT and CysW) and a solute-binding protein (CysP).</text>
</comment>
<comment type="caution">
    <text evidence="12">The sequence shown here is derived from an EMBL/GenBank/DDBJ whole genome shotgun (WGS) entry which is preliminary data.</text>
</comment>
<name>A0ABQ0C5H3_9PROT</name>
<comment type="subcellular location">
    <subcellularLocation>
        <location evidence="1">Cell membrane</location>
        <topology evidence="1">Multi-pass membrane protein</topology>
    </subcellularLocation>
</comment>
<feature type="transmembrane region" description="Helical" evidence="9">
    <location>
        <begin position="53"/>
        <end position="76"/>
    </location>
</feature>
<keyword evidence="3 9" id="KW-0813">Transport</keyword>
<feature type="transmembrane region" description="Helical" evidence="9">
    <location>
        <begin position="96"/>
        <end position="124"/>
    </location>
</feature>
<dbReference type="PANTHER" id="PTHR30406:SF8">
    <property type="entry name" value="SULFATE TRANSPORT SYSTEM PERMEASE PROTEIN CYST"/>
    <property type="match status" value="1"/>
</dbReference>
<evidence type="ECO:0000256" key="10">
    <source>
        <dbReference type="SAM" id="MobiDB-lite"/>
    </source>
</evidence>
<feature type="compositionally biased region" description="Polar residues" evidence="10">
    <location>
        <begin position="1"/>
        <end position="21"/>
    </location>
</feature>
<keyword evidence="5 9" id="KW-1133">Transmembrane helix</keyword>
<dbReference type="Pfam" id="PF00528">
    <property type="entry name" value="BPD_transp_1"/>
    <property type="match status" value="1"/>
</dbReference>
<evidence type="ECO:0000256" key="8">
    <source>
        <dbReference type="ARBA" id="ARBA00025323"/>
    </source>
</evidence>
<dbReference type="EMBL" id="BAAFGK010000002">
    <property type="protein sequence ID" value="GAB0056143.1"/>
    <property type="molecule type" value="Genomic_DNA"/>
</dbReference>
<dbReference type="Gene3D" id="1.10.3720.10">
    <property type="entry name" value="MetI-like"/>
    <property type="match status" value="1"/>
</dbReference>
<comment type="caution">
    <text evidence="9">Lacks conserved residue(s) required for the propagation of feature annotation.</text>
</comment>
<evidence type="ECO:0000256" key="6">
    <source>
        <dbReference type="ARBA" id="ARBA00023032"/>
    </source>
</evidence>
<feature type="transmembrane region" description="Helical" evidence="9">
    <location>
        <begin position="225"/>
        <end position="244"/>
    </location>
</feature>
<feature type="transmembrane region" description="Helical" evidence="9">
    <location>
        <begin position="280"/>
        <end position="304"/>
    </location>
</feature>
<dbReference type="InterPro" id="IPR035906">
    <property type="entry name" value="MetI-like_sf"/>
</dbReference>
<dbReference type="Proteomes" id="UP001628193">
    <property type="component" value="Unassembled WGS sequence"/>
</dbReference>
<evidence type="ECO:0000256" key="5">
    <source>
        <dbReference type="ARBA" id="ARBA00022989"/>
    </source>
</evidence>
<protein>
    <recommendedName>
        <fullName evidence="9">Sulfate transport system permease protein CysT</fullName>
    </recommendedName>
</protein>
<dbReference type="InterPro" id="IPR005667">
    <property type="entry name" value="Sulph_transpt2"/>
</dbReference>
<organism evidence="12 13">
    <name type="scientific">Candidatus Magnetaquiglobus chichijimensis</name>
    <dbReference type="NCBI Taxonomy" id="3141448"/>
    <lineage>
        <taxon>Bacteria</taxon>
        <taxon>Pseudomonadati</taxon>
        <taxon>Pseudomonadota</taxon>
        <taxon>Magnetococcia</taxon>
        <taxon>Magnetococcales</taxon>
        <taxon>Candidatus Magnetaquicoccaceae</taxon>
        <taxon>Candidatus Magnetaquiglobus</taxon>
    </lineage>
</organism>
<evidence type="ECO:0000256" key="3">
    <source>
        <dbReference type="ARBA" id="ARBA00022448"/>
    </source>
</evidence>
<feature type="transmembrane region" description="Helical" evidence="9">
    <location>
        <begin position="136"/>
        <end position="158"/>
    </location>
</feature>
<dbReference type="PROSITE" id="PS50928">
    <property type="entry name" value="ABC_TM1"/>
    <property type="match status" value="1"/>
</dbReference>
<dbReference type="InterPro" id="IPR000515">
    <property type="entry name" value="MetI-like"/>
</dbReference>
<dbReference type="InterPro" id="IPR011865">
    <property type="entry name" value="CysT_permease"/>
</dbReference>
<comment type="function">
    <text evidence="9">Part of the ABC transporter complex (TC 3.A.1.6.1) involved in sulfate/thiosulfate import.</text>
</comment>
<keyword evidence="4 9" id="KW-0812">Transmembrane</keyword>
<dbReference type="NCBIfam" id="TIGR02139">
    <property type="entry name" value="permease_CysT"/>
    <property type="match status" value="1"/>
</dbReference>
<evidence type="ECO:0000259" key="11">
    <source>
        <dbReference type="PROSITE" id="PS50928"/>
    </source>
</evidence>
<proteinExistence type="inferred from homology"/>
<keyword evidence="13" id="KW-1185">Reference proteome</keyword>
<evidence type="ECO:0000256" key="7">
    <source>
        <dbReference type="ARBA" id="ARBA00023136"/>
    </source>
</evidence>
<evidence type="ECO:0000313" key="12">
    <source>
        <dbReference type="EMBL" id="GAB0056143.1"/>
    </source>
</evidence>
<evidence type="ECO:0000256" key="2">
    <source>
        <dbReference type="ARBA" id="ARBA00011779"/>
    </source>
</evidence>
<dbReference type="NCBIfam" id="TIGR00969">
    <property type="entry name" value="3a0106s02"/>
    <property type="match status" value="1"/>
</dbReference>
<dbReference type="PANTHER" id="PTHR30406">
    <property type="entry name" value="SULFATE TRANSPORT SYSTEM PERMEASE PROTEIN"/>
    <property type="match status" value="1"/>
</dbReference>
<reference evidence="12 13" key="1">
    <citation type="submission" date="2024-05" db="EMBL/GenBank/DDBJ databases">
        <authorList>
            <consortium name="Candidatus Magnetaquicoccaceae bacterium FCR-1 genome sequencing consortium"/>
            <person name="Shimoshige H."/>
            <person name="Shimamura S."/>
            <person name="Taoka A."/>
            <person name="Kobayashi H."/>
            <person name="Maekawa T."/>
        </authorList>
    </citation>
    <scope>NUCLEOTIDE SEQUENCE [LARGE SCALE GENOMIC DNA]</scope>
    <source>
        <strain evidence="12 13">FCR-1</strain>
    </source>
</reference>
<evidence type="ECO:0000313" key="13">
    <source>
        <dbReference type="Proteomes" id="UP001628193"/>
    </source>
</evidence>
<accession>A0ABQ0C5H3</accession>
<feature type="transmembrane region" description="Helical" evidence="9">
    <location>
        <begin position="170"/>
        <end position="194"/>
    </location>
</feature>
<dbReference type="SUPFAM" id="SSF161098">
    <property type="entry name" value="MetI-like"/>
    <property type="match status" value="1"/>
</dbReference>
<gene>
    <name evidence="12" type="primary">cysU</name>
    <name evidence="12" type="ORF">SIID45300_00448</name>
</gene>
<reference evidence="12 13" key="2">
    <citation type="submission" date="2024-09" db="EMBL/GenBank/DDBJ databases">
        <title>Draft genome sequence of Candidatus Magnetaquicoccaceae bacterium FCR-1.</title>
        <authorList>
            <person name="Shimoshige H."/>
            <person name="Shimamura S."/>
            <person name="Taoka A."/>
            <person name="Kobayashi H."/>
            <person name="Maekawa T."/>
        </authorList>
    </citation>
    <scope>NUCLEOTIDE SEQUENCE [LARGE SCALE GENOMIC DNA]</scope>
    <source>
        <strain evidence="12 13">FCR-1</strain>
    </source>
</reference>
<evidence type="ECO:0000256" key="1">
    <source>
        <dbReference type="ARBA" id="ARBA00004651"/>
    </source>
</evidence>
<keyword evidence="7 9" id="KW-0472">Membrane</keyword>
<evidence type="ECO:0000256" key="9">
    <source>
        <dbReference type="RuleBase" id="RU366001"/>
    </source>
</evidence>
<sequence length="315" mass="34035">MTSIEPNRQTATVVKTNSSRVQDGRLQKGPNDVPQAHGRWCVRRPGHGSPVPLTLGISLFYMGLIVLLPLTLAFAWSLRLESDSLWEIVISPRVLAAFKVSFGTACVAAAINAVCGLMTAWVLVRYDFPGRKLLDALVDLPFALPTAVAGITLAALHAKNGWIGALLDPFGLAVAYTPAGIVLALTFIGLPFVVRTVQPVLQAMDGEMEEASASLGADRWQTFRLVTLPGLTPALLTGFTMALARGLGEYGSVIFIAGNRPFVSEIVPLLIVTRLEQYDVVGATALAMLMLTVSFIFLLLINLLQSWMRRRRPIG</sequence>